<reference evidence="3 4" key="1">
    <citation type="journal article" date="2010" name="Nature">
        <title>The Ectocarpus genome and the independent evolution of multicellularity in brown algae.</title>
        <authorList>
            <person name="Cock J.M."/>
            <person name="Sterck L."/>
            <person name="Rouze P."/>
            <person name="Scornet D."/>
            <person name="Allen A.E."/>
            <person name="Amoutzias G."/>
            <person name="Anthouard V."/>
            <person name="Artiguenave F."/>
            <person name="Aury J.M."/>
            <person name="Badger J.H."/>
            <person name="Beszteri B."/>
            <person name="Billiau K."/>
            <person name="Bonnet E."/>
            <person name="Bothwell J.H."/>
            <person name="Bowler C."/>
            <person name="Boyen C."/>
            <person name="Brownlee C."/>
            <person name="Carrano C.J."/>
            <person name="Charrier B."/>
            <person name="Cho G.Y."/>
            <person name="Coelho S.M."/>
            <person name="Collen J."/>
            <person name="Corre E."/>
            <person name="Da Silva C."/>
            <person name="Delage L."/>
            <person name="Delaroque N."/>
            <person name="Dittami S.M."/>
            <person name="Doulbeau S."/>
            <person name="Elias M."/>
            <person name="Farnham G."/>
            <person name="Gachon C.M."/>
            <person name="Gschloessl B."/>
            <person name="Heesch S."/>
            <person name="Jabbari K."/>
            <person name="Jubin C."/>
            <person name="Kawai H."/>
            <person name="Kimura K."/>
            <person name="Kloareg B."/>
            <person name="Kupper F.C."/>
            <person name="Lang D."/>
            <person name="Le Bail A."/>
            <person name="Leblanc C."/>
            <person name="Lerouge P."/>
            <person name="Lohr M."/>
            <person name="Lopez P.J."/>
            <person name="Martens C."/>
            <person name="Maumus F."/>
            <person name="Michel G."/>
            <person name="Miranda-Saavedra D."/>
            <person name="Morales J."/>
            <person name="Moreau H."/>
            <person name="Motomura T."/>
            <person name="Nagasato C."/>
            <person name="Napoli C.A."/>
            <person name="Nelson D.R."/>
            <person name="Nyvall-Collen P."/>
            <person name="Peters A.F."/>
            <person name="Pommier C."/>
            <person name="Potin P."/>
            <person name="Poulain J."/>
            <person name="Quesneville H."/>
            <person name="Read B."/>
            <person name="Rensing S.A."/>
            <person name="Ritter A."/>
            <person name="Rousvoal S."/>
            <person name="Samanta M."/>
            <person name="Samson G."/>
            <person name="Schroeder D.C."/>
            <person name="Segurens B."/>
            <person name="Strittmatter M."/>
            <person name="Tonon T."/>
            <person name="Tregear J.W."/>
            <person name="Valentin K."/>
            <person name="von Dassow P."/>
            <person name="Yamagishi T."/>
            <person name="Van de Peer Y."/>
            <person name="Wincker P."/>
        </authorList>
    </citation>
    <scope>NUCLEOTIDE SEQUENCE [LARGE SCALE GENOMIC DNA]</scope>
    <source>
        <strain evidence="4">Ec32 / CCAP1310/4</strain>
    </source>
</reference>
<gene>
    <name evidence="3" type="ORF">Esi_0011_0042</name>
</gene>
<feature type="compositionally biased region" description="Pro residues" evidence="1">
    <location>
        <begin position="108"/>
        <end position="118"/>
    </location>
</feature>
<protein>
    <recommendedName>
        <fullName evidence="2">Wbp11/ELF5/Saf1 N-terminal domain-containing protein</fullName>
    </recommendedName>
</protein>
<feature type="region of interest" description="Disordered" evidence="1">
    <location>
        <begin position="1"/>
        <end position="36"/>
    </location>
</feature>
<proteinExistence type="predicted"/>
<dbReference type="EMBL" id="FN649734">
    <property type="protein sequence ID" value="CBN79518.1"/>
    <property type="molecule type" value="Genomic_DNA"/>
</dbReference>
<dbReference type="Proteomes" id="UP000002630">
    <property type="component" value="Linkage Group LG09"/>
</dbReference>
<sequence>MARTTTRSGRREMNPTDAYRKLQRKKEVQKNKKERKKVREFSAMVRNPDLMVEEVQRMEVLDAAGKLSENDVKRLANLRVTHRVLLKKKKAQEEAVRCAGGPSGFGIRPPPPPPPPAPAAGYTERPYNLNKQGGPQQRGGAHAAAYGPSQRGRFRGVIAESQAFQWDGRGAGCFESQPRGS</sequence>
<dbReference type="EMBL" id="FN647789">
    <property type="protein sequence ID" value="CBN79518.1"/>
    <property type="molecule type" value="Genomic_DNA"/>
</dbReference>
<dbReference type="GO" id="GO:0006396">
    <property type="term" value="P:RNA processing"/>
    <property type="evidence" value="ECO:0007669"/>
    <property type="project" value="InterPro"/>
</dbReference>
<keyword evidence="4" id="KW-1185">Reference proteome</keyword>
<dbReference type="STRING" id="2880.D8LCK5"/>
<feature type="region of interest" description="Disordered" evidence="1">
    <location>
        <begin position="89"/>
        <end position="158"/>
    </location>
</feature>
<dbReference type="eggNOG" id="KOG4672">
    <property type="taxonomic scope" value="Eukaryota"/>
</dbReference>
<dbReference type="Pfam" id="PF09429">
    <property type="entry name" value="Wbp11"/>
    <property type="match status" value="1"/>
</dbReference>
<organism evidence="3 4">
    <name type="scientific">Ectocarpus siliculosus</name>
    <name type="common">Brown alga</name>
    <name type="synonym">Conferva siliculosa</name>
    <dbReference type="NCBI Taxonomy" id="2880"/>
    <lineage>
        <taxon>Eukaryota</taxon>
        <taxon>Sar</taxon>
        <taxon>Stramenopiles</taxon>
        <taxon>Ochrophyta</taxon>
        <taxon>PX clade</taxon>
        <taxon>Phaeophyceae</taxon>
        <taxon>Ectocarpales</taxon>
        <taxon>Ectocarpaceae</taxon>
        <taxon>Ectocarpus</taxon>
    </lineage>
</organism>
<dbReference type="InterPro" id="IPR019007">
    <property type="entry name" value="Wbp11/ELF5/Saf1_N"/>
</dbReference>
<accession>D8LCK5</accession>
<evidence type="ECO:0000259" key="2">
    <source>
        <dbReference type="Pfam" id="PF09429"/>
    </source>
</evidence>
<evidence type="ECO:0000313" key="3">
    <source>
        <dbReference type="EMBL" id="CBN79518.1"/>
    </source>
</evidence>
<dbReference type="InParanoid" id="D8LCK5"/>
<dbReference type="OrthoDB" id="205569at2759"/>
<name>D8LCK5_ECTSI</name>
<dbReference type="AlphaFoldDB" id="D8LCK5"/>
<evidence type="ECO:0000256" key="1">
    <source>
        <dbReference type="SAM" id="MobiDB-lite"/>
    </source>
</evidence>
<feature type="compositionally biased region" description="Basic and acidic residues" evidence="1">
    <location>
        <begin position="9"/>
        <end position="31"/>
    </location>
</feature>
<feature type="domain" description="Wbp11/ELF5/Saf1 N-terminal" evidence="2">
    <location>
        <begin position="11"/>
        <end position="84"/>
    </location>
</feature>
<evidence type="ECO:0000313" key="4">
    <source>
        <dbReference type="Proteomes" id="UP000002630"/>
    </source>
</evidence>